<evidence type="ECO:0000313" key="2">
    <source>
        <dbReference type="Proteomes" id="UP000572907"/>
    </source>
</evidence>
<organism evidence="1 2">
    <name type="scientific">Streptomyces violarus</name>
    <dbReference type="NCBI Taxonomy" id="67380"/>
    <lineage>
        <taxon>Bacteria</taxon>
        <taxon>Bacillati</taxon>
        <taxon>Actinomycetota</taxon>
        <taxon>Actinomycetes</taxon>
        <taxon>Kitasatosporales</taxon>
        <taxon>Streptomycetaceae</taxon>
        <taxon>Streptomyces</taxon>
    </lineage>
</organism>
<accession>A0A7W4ZYF0</accession>
<protein>
    <submittedName>
        <fullName evidence="1">Uncharacterized protein</fullName>
    </submittedName>
</protein>
<dbReference type="AlphaFoldDB" id="A0A7W4ZYF0"/>
<proteinExistence type="predicted"/>
<name>A0A7W4ZYF0_9ACTN</name>
<gene>
    <name evidence="1" type="ORF">FHS41_007444</name>
</gene>
<evidence type="ECO:0000313" key="1">
    <source>
        <dbReference type="EMBL" id="MBB3080890.1"/>
    </source>
</evidence>
<dbReference type="RefSeq" id="WP_184599019.1">
    <property type="nucleotide sequence ID" value="NZ_BMUP01000002.1"/>
</dbReference>
<keyword evidence="2" id="KW-1185">Reference proteome</keyword>
<comment type="caution">
    <text evidence="1">The sequence shown here is derived from an EMBL/GenBank/DDBJ whole genome shotgun (WGS) entry which is preliminary data.</text>
</comment>
<dbReference type="EMBL" id="JACHXE010000010">
    <property type="protein sequence ID" value="MBB3080890.1"/>
    <property type="molecule type" value="Genomic_DNA"/>
</dbReference>
<sequence>MVLATKRPGRARLEAGHPWSLQITYAQGRQEVRLSSGEEAPTWDEIDRCLAEKGFDRTGTMPCRAPEAGDEFDVVGWSSPSSRRSGWREEDGERNGPQYLTVALPVAEVGEIRRALDALHAHSDRPRQTAAIAALIEALDAVDTVPVTLPAASAKALHHAVSVIGYWTKGLEGDTLRVAGDLCRYLSRSQPTIGPWPHIRDALQDSLREALSRPGAEGLAARDELLAVLRSFTHAHQTATRADDTEQRRLQMERLAAEPGELQT</sequence>
<dbReference type="Proteomes" id="UP000572907">
    <property type="component" value="Unassembled WGS sequence"/>
</dbReference>
<reference evidence="1 2" key="1">
    <citation type="submission" date="2020-08" db="EMBL/GenBank/DDBJ databases">
        <title>Genomic Encyclopedia of Type Strains, Phase III (KMG-III): the genomes of soil and plant-associated and newly described type strains.</title>
        <authorList>
            <person name="Whitman W."/>
        </authorList>
    </citation>
    <scope>NUCLEOTIDE SEQUENCE [LARGE SCALE GENOMIC DNA]</scope>
    <source>
        <strain evidence="1 2">CECT 3237</strain>
    </source>
</reference>